<evidence type="ECO:0000313" key="3">
    <source>
        <dbReference type="Proteomes" id="UP001239782"/>
    </source>
</evidence>
<dbReference type="RefSeq" id="WP_309200770.1">
    <property type="nucleotide sequence ID" value="NZ_CP133548.1"/>
</dbReference>
<organism evidence="2 3">
    <name type="scientific">Pleionea litopenaei</name>
    <dbReference type="NCBI Taxonomy" id="3070815"/>
    <lineage>
        <taxon>Bacteria</taxon>
        <taxon>Pseudomonadati</taxon>
        <taxon>Pseudomonadota</taxon>
        <taxon>Gammaproteobacteria</taxon>
        <taxon>Oceanospirillales</taxon>
        <taxon>Pleioneaceae</taxon>
        <taxon>Pleionea</taxon>
    </lineage>
</organism>
<dbReference type="KEGG" id="plei:Q9312_10370"/>
<proteinExistence type="predicted"/>
<evidence type="ECO:0000313" key="2">
    <source>
        <dbReference type="EMBL" id="WMS85617.1"/>
    </source>
</evidence>
<reference evidence="2 3" key="1">
    <citation type="submission" date="2023-08" db="EMBL/GenBank/DDBJ databases">
        <title>Pleionea litopenaei sp. nov., isolated from stomach of juvenile Litopenaeus vannamei.</title>
        <authorList>
            <person name="Rho A.M."/>
            <person name="Hwang C.Y."/>
        </authorList>
    </citation>
    <scope>NUCLEOTIDE SEQUENCE [LARGE SCALE GENOMIC DNA]</scope>
    <source>
        <strain evidence="2 3">HL-JVS1</strain>
    </source>
</reference>
<feature type="region of interest" description="Disordered" evidence="1">
    <location>
        <begin position="63"/>
        <end position="83"/>
    </location>
</feature>
<dbReference type="AlphaFoldDB" id="A0AA51RQ69"/>
<name>A0AA51RQ69_9GAMM</name>
<dbReference type="EMBL" id="CP133548">
    <property type="protein sequence ID" value="WMS85617.1"/>
    <property type="molecule type" value="Genomic_DNA"/>
</dbReference>
<dbReference type="Proteomes" id="UP001239782">
    <property type="component" value="Chromosome"/>
</dbReference>
<gene>
    <name evidence="2" type="ORF">Q9312_10370</name>
</gene>
<protein>
    <submittedName>
        <fullName evidence="2">Uncharacterized protein</fullName>
    </submittedName>
</protein>
<evidence type="ECO:0000256" key="1">
    <source>
        <dbReference type="SAM" id="MobiDB-lite"/>
    </source>
</evidence>
<keyword evidence="3" id="KW-1185">Reference proteome</keyword>
<accession>A0AA51RQ69</accession>
<sequence>MKPSERVGDMDVAAWRAYREQLEMERSLNDEAEQISRILNSDNDSRKSKAGDLARYFDVENRTNADSGTIPPEIEDLSKLFDN</sequence>